<dbReference type="HAMAP" id="MF_00277">
    <property type="entry name" value="PII_uridylyl_transf"/>
    <property type="match status" value="1"/>
</dbReference>
<dbReference type="PROSITE" id="PS51831">
    <property type="entry name" value="HD"/>
    <property type="match status" value="1"/>
</dbReference>
<keyword evidence="4 7" id="KW-0378">Hydrolase</keyword>
<dbReference type="CDD" id="cd05401">
    <property type="entry name" value="NT_GlnE_GlnD_like"/>
    <property type="match status" value="1"/>
</dbReference>
<comment type="caution">
    <text evidence="7">Lacks conserved residue(s) required for the propagation of feature annotation.</text>
</comment>
<dbReference type="CDD" id="cd00077">
    <property type="entry name" value="HDc"/>
    <property type="match status" value="1"/>
</dbReference>
<dbReference type="PIRSF" id="PIRSF006288">
    <property type="entry name" value="PII_uridyltransf"/>
    <property type="match status" value="1"/>
</dbReference>
<proteinExistence type="inferred from homology"/>
<name>A0A212KAV0_9PROT</name>
<dbReference type="Gene3D" id="3.30.70.260">
    <property type="match status" value="1"/>
</dbReference>
<protein>
    <recommendedName>
        <fullName evidence="7">Bifunctional uridylyltransferase/uridylyl-removing enzyme</fullName>
        <shortName evidence="7">UTase/UR</shortName>
    </recommendedName>
    <alternativeName>
        <fullName evidence="7">Bifunctional [protein-PII] modification enzyme</fullName>
    </alternativeName>
    <alternativeName>
        <fullName evidence="7">Bifunctional nitrogen sensor protein</fullName>
    </alternativeName>
    <domain>
        <recommendedName>
            <fullName evidence="7">[Protein-PII] uridylyltransferase</fullName>
            <shortName evidence="7">PII uridylyltransferase</shortName>
            <shortName evidence="7">UTase</shortName>
            <ecNumber evidence="7">2.7.7.59</ecNumber>
        </recommendedName>
    </domain>
    <domain>
        <recommendedName>
            <fullName evidence="7">[Protein-PII]-UMP uridylyl-removing enzyme</fullName>
            <shortName evidence="7">UR</shortName>
            <ecNumber evidence="7">3.1.4.-</ecNumber>
        </recommendedName>
    </domain>
</protein>
<reference evidence="10" key="1">
    <citation type="submission" date="2016-04" db="EMBL/GenBank/DDBJ databases">
        <authorList>
            <person name="Evans L.H."/>
            <person name="Alamgir A."/>
            <person name="Owens N."/>
            <person name="Weber N.D."/>
            <person name="Virtaneva K."/>
            <person name="Barbian K."/>
            <person name="Babar A."/>
            <person name="Rosenke K."/>
        </authorList>
    </citation>
    <scope>NUCLEOTIDE SEQUENCE</scope>
    <source>
        <strain evidence="10">86</strain>
    </source>
</reference>
<evidence type="ECO:0000313" key="10">
    <source>
        <dbReference type="EMBL" id="SBW08625.1"/>
    </source>
</evidence>
<comment type="catalytic activity">
    <reaction evidence="7">
        <text>[protein-PII]-L-tyrosine + UTP = [protein-PII]-uridylyl-L-tyrosine + diphosphate</text>
        <dbReference type="Rhea" id="RHEA:13673"/>
        <dbReference type="Rhea" id="RHEA-COMP:12147"/>
        <dbReference type="Rhea" id="RHEA-COMP:12148"/>
        <dbReference type="ChEBI" id="CHEBI:33019"/>
        <dbReference type="ChEBI" id="CHEBI:46398"/>
        <dbReference type="ChEBI" id="CHEBI:46858"/>
        <dbReference type="ChEBI" id="CHEBI:90602"/>
        <dbReference type="EC" id="2.7.7.59"/>
    </reaction>
</comment>
<dbReference type="InterPro" id="IPR013546">
    <property type="entry name" value="PII_UdlTrfase/GS_AdlTrfase"/>
</dbReference>
<dbReference type="NCBIfam" id="TIGR01693">
    <property type="entry name" value="UTase_glnD"/>
    <property type="match status" value="1"/>
</dbReference>
<evidence type="ECO:0000256" key="2">
    <source>
        <dbReference type="ARBA" id="ARBA00022695"/>
    </source>
</evidence>
<dbReference type="NCBIfam" id="NF003467">
    <property type="entry name" value="PRK05092.1"/>
    <property type="match status" value="1"/>
</dbReference>
<dbReference type="EC" id="2.7.7.59" evidence="7"/>
<feature type="domain" description="HD" evidence="9">
    <location>
        <begin position="513"/>
        <end position="629"/>
    </location>
</feature>
<dbReference type="Pfam" id="PF24931">
    <property type="entry name" value="ACT_ACR9_3rd"/>
    <property type="match status" value="1"/>
</dbReference>
<dbReference type="CDD" id="cd04899">
    <property type="entry name" value="ACT_ACR-UUR-like_2"/>
    <property type="match status" value="1"/>
</dbReference>
<dbReference type="PROSITE" id="PS51671">
    <property type="entry name" value="ACT"/>
    <property type="match status" value="2"/>
</dbReference>
<feature type="domain" description="ACT" evidence="8">
    <location>
        <begin position="868"/>
        <end position="944"/>
    </location>
</feature>
<evidence type="ECO:0000256" key="5">
    <source>
        <dbReference type="ARBA" id="ARBA00022842"/>
    </source>
</evidence>
<keyword evidence="1 7" id="KW-0808">Transferase</keyword>
<dbReference type="SUPFAM" id="SSF81891">
    <property type="entry name" value="Poly A polymerase C-terminal region-like"/>
    <property type="match status" value="1"/>
</dbReference>
<evidence type="ECO:0000259" key="8">
    <source>
        <dbReference type="PROSITE" id="PS51671"/>
    </source>
</evidence>
<evidence type="ECO:0000256" key="7">
    <source>
        <dbReference type="HAMAP-Rule" id="MF_00277"/>
    </source>
</evidence>
<feature type="domain" description="ACT" evidence="8">
    <location>
        <begin position="759"/>
        <end position="841"/>
    </location>
</feature>
<dbReference type="Pfam" id="PF08335">
    <property type="entry name" value="GlnD_UR_UTase"/>
    <property type="match status" value="1"/>
</dbReference>
<keyword evidence="2 7" id="KW-0548">Nucleotidyltransferase</keyword>
<dbReference type="PANTHER" id="PTHR47320">
    <property type="entry name" value="BIFUNCTIONAL URIDYLYLTRANSFERASE/URIDYLYL-REMOVING ENZYME"/>
    <property type="match status" value="1"/>
</dbReference>
<dbReference type="SUPFAM" id="SSF55021">
    <property type="entry name" value="ACT-like"/>
    <property type="match status" value="2"/>
</dbReference>
<feature type="region of interest" description="Uridylyltransferase" evidence="7">
    <location>
        <begin position="1"/>
        <end position="397"/>
    </location>
</feature>
<dbReference type="PANTHER" id="PTHR47320:SF1">
    <property type="entry name" value="BIFUNCTIONAL URIDYLYLTRANSFERASE_URIDYLYL-REMOVING ENZYME"/>
    <property type="match status" value="1"/>
</dbReference>
<dbReference type="EMBL" id="FLUO01000001">
    <property type="protein sequence ID" value="SBW08625.1"/>
    <property type="molecule type" value="Genomic_DNA"/>
</dbReference>
<organism evidence="10">
    <name type="scientific">uncultured Alphaproteobacteria bacterium</name>
    <dbReference type="NCBI Taxonomy" id="91750"/>
    <lineage>
        <taxon>Bacteria</taxon>
        <taxon>Pseudomonadati</taxon>
        <taxon>Pseudomonadota</taxon>
        <taxon>Alphaproteobacteria</taxon>
        <taxon>environmental samples</taxon>
    </lineage>
</organism>
<sequence>MTPREADYCDWDPDHKRLGASGVAPEVLALIPDPERIVSSSALVERLEEIWQAAEGDAARARPQVLALMKATLKDGSDEVRRRFETEAASGTQVVRAQAFLVDRILHALMEFATKRVFGLGVRTAGESLTVSAVGGYGRGELSPHSDIDLLFLLPYKATAFHENVVEYVLYMLWDMGLKVGHSTRSPDECVRQAKDDATVKTALLECRWLWGDRALYDEMRRRYFDDVVAGTSIAFIEQKLAERDERHQRTGCSRYVLEPNIKEGKGGLRDLHTLYWIAKYVYGVEAVEDLVGRGLLNDEAVRTFTRAQNFLWTVRGHMHYITGRAEDRLTFDLQPEIARRMGYQNRTGQKNVERFMKHYFLVAKEVGDLTRLFCALLEEQNKRRPRFGIGLSRKRVTPEGFVIERGRLDIGSEDLFAKDPRNVMRLFHVVQEQNLGIHPHAARRITEELWRVKGLRRDPEANRLFVEILAHPKNSEGTLRKMNECGVFARFIPDFGRVVAQMQYDMYHVYTTDEHTIRTVGMLHDIELGNYAHDMPTATQLFPLVQSRRALYVAMLLHDIAKGSGEDHSVAGERVAQALCPRFGLEPEETETVAWLVRNHLIMSKVAFKRDLDDPKAIADFADRVQSPERLRLLHILTCADIRGVGPDIWNGWKAQLLRALYLKTLDRITGGLGADSGLKGGVSAAQETDAREALRERLGDWPPEVAARYVERGYRAYWRSFTADEHERQARIMREADEAGAQLTVVCRANPETAHTEVLVYTADHPGLFSKIAGAMVLAAATILDARITTFADGMAMDVFTVQGLDGEVYTETERIERAVARALKGEVHLAREIAQRPARGAKRMSVFTVPPRVLVDNTASAAHTLIEINGRDRPGFLYEVTAAIRDLGLQINSAHISTYGERVVDVFYVKDVFGMKVLHDEKIKAIRRRLLDVIDPPVPKDVPKAAAR</sequence>
<dbReference type="GO" id="GO:0008773">
    <property type="term" value="F:[protein-PII] uridylyltransferase activity"/>
    <property type="evidence" value="ECO:0007669"/>
    <property type="project" value="UniProtKB-UniRule"/>
</dbReference>
<keyword evidence="3" id="KW-0677">Repeat</keyword>
<keyword evidence="6 7" id="KW-0511">Multifunctional enzyme</keyword>
<dbReference type="AlphaFoldDB" id="A0A212KAV0"/>
<dbReference type="CDD" id="cd04900">
    <property type="entry name" value="ACT_UUR-like_1"/>
    <property type="match status" value="1"/>
</dbReference>
<dbReference type="InterPro" id="IPR003607">
    <property type="entry name" value="HD/PDEase_dom"/>
</dbReference>
<accession>A0A212KAV0</accession>
<comment type="function">
    <text evidence="7">Modifies, by uridylylation and deuridylylation, the PII regulatory proteins (GlnB and homologs), in response to the nitrogen status of the cell that GlnD senses through the glutamine level. Under low glutamine levels, catalyzes the conversion of the PII proteins and UTP to PII-UMP and PPi, while under higher glutamine levels, GlnD hydrolyzes PII-UMP to PII and UMP (deuridylylation). Thus, controls uridylylation state and activity of the PII proteins, and plays an important role in the regulation of nitrogen metabolism.</text>
</comment>
<dbReference type="Pfam" id="PF01966">
    <property type="entry name" value="HD"/>
    <property type="match status" value="1"/>
</dbReference>
<dbReference type="Gene3D" id="1.10.3090.10">
    <property type="entry name" value="cca-adding enzyme, domain 2"/>
    <property type="match status" value="1"/>
</dbReference>
<evidence type="ECO:0000256" key="1">
    <source>
        <dbReference type="ARBA" id="ARBA00022679"/>
    </source>
</evidence>
<dbReference type="EC" id="3.1.4.-" evidence="7"/>
<gene>
    <name evidence="7 10" type="primary">glnD</name>
    <name evidence="10" type="ORF">KL86APRO_12425</name>
</gene>
<dbReference type="InterPro" id="IPR043519">
    <property type="entry name" value="NT_sf"/>
</dbReference>
<comment type="domain">
    <text evidence="7">Has four distinct domains: an N-terminal nucleotidyltransferase (NT) domain responsible for UTase activity, a central HD domain that encodes UR activity, and two C-terminal ACT domains that seem to have a role in glutamine sensing.</text>
</comment>
<dbReference type="InterPro" id="IPR045865">
    <property type="entry name" value="ACT-like_dom_sf"/>
</dbReference>
<comment type="activity regulation">
    <text evidence="7">Uridylyltransferase (UTase) activity is inhibited by glutamine, while glutamine activates uridylyl-removing (UR) activity.</text>
</comment>
<dbReference type="SUPFAM" id="SSF81593">
    <property type="entry name" value="Nucleotidyltransferase substrate binding subunit/domain"/>
    <property type="match status" value="1"/>
</dbReference>
<dbReference type="InterPro" id="IPR006674">
    <property type="entry name" value="HD_domain"/>
</dbReference>
<evidence type="ECO:0000259" key="9">
    <source>
        <dbReference type="PROSITE" id="PS51831"/>
    </source>
</evidence>
<dbReference type="Gene3D" id="3.30.460.10">
    <property type="entry name" value="Beta Polymerase, domain 2"/>
    <property type="match status" value="1"/>
</dbReference>
<dbReference type="InterPro" id="IPR010043">
    <property type="entry name" value="UTase/UR"/>
</dbReference>
<comment type="cofactor">
    <cofactor evidence="7">
        <name>Mg(2+)</name>
        <dbReference type="ChEBI" id="CHEBI:18420"/>
    </cofactor>
</comment>
<dbReference type="SMART" id="SM00471">
    <property type="entry name" value="HDc"/>
    <property type="match status" value="1"/>
</dbReference>
<dbReference type="InterPro" id="IPR002934">
    <property type="entry name" value="Polymerase_NTP_transf_dom"/>
</dbReference>
<dbReference type="SUPFAM" id="SSF81301">
    <property type="entry name" value="Nucleotidyltransferase"/>
    <property type="match status" value="1"/>
</dbReference>
<evidence type="ECO:0000256" key="6">
    <source>
        <dbReference type="ARBA" id="ARBA00023268"/>
    </source>
</evidence>
<keyword evidence="5 7" id="KW-0460">Magnesium</keyword>
<dbReference type="GO" id="GO:0006808">
    <property type="term" value="P:regulation of nitrogen utilization"/>
    <property type="evidence" value="ECO:0007669"/>
    <property type="project" value="UniProtKB-UniRule"/>
</dbReference>
<dbReference type="Pfam" id="PF01909">
    <property type="entry name" value="NTP_transf_2"/>
    <property type="match status" value="1"/>
</dbReference>
<comment type="similarity">
    <text evidence="7">Belongs to the GlnD family.</text>
</comment>
<evidence type="ECO:0000256" key="4">
    <source>
        <dbReference type="ARBA" id="ARBA00022801"/>
    </source>
</evidence>
<dbReference type="GO" id="GO:0008081">
    <property type="term" value="F:phosphoric diester hydrolase activity"/>
    <property type="evidence" value="ECO:0007669"/>
    <property type="project" value="UniProtKB-UniRule"/>
</dbReference>
<evidence type="ECO:0000256" key="3">
    <source>
        <dbReference type="ARBA" id="ARBA00022737"/>
    </source>
</evidence>
<comment type="catalytic activity">
    <reaction evidence="7">
        <text>[protein-PII]-uridylyl-L-tyrosine + H2O = [protein-PII]-L-tyrosine + UMP + H(+)</text>
        <dbReference type="Rhea" id="RHEA:48600"/>
        <dbReference type="Rhea" id="RHEA-COMP:12147"/>
        <dbReference type="Rhea" id="RHEA-COMP:12148"/>
        <dbReference type="ChEBI" id="CHEBI:15377"/>
        <dbReference type="ChEBI" id="CHEBI:15378"/>
        <dbReference type="ChEBI" id="CHEBI:46858"/>
        <dbReference type="ChEBI" id="CHEBI:57865"/>
        <dbReference type="ChEBI" id="CHEBI:90602"/>
    </reaction>
</comment>
<dbReference type="InterPro" id="IPR002912">
    <property type="entry name" value="ACT_dom"/>
</dbReference>